<dbReference type="EMBL" id="MCOG01000015">
    <property type="protein sequence ID" value="ORY79126.1"/>
    <property type="molecule type" value="Genomic_DNA"/>
</dbReference>
<keyword evidence="2" id="KW-1185">Reference proteome</keyword>
<organism evidence="1 2">
    <name type="scientific">Neocallimastix californiae</name>
    <dbReference type="NCBI Taxonomy" id="1754190"/>
    <lineage>
        <taxon>Eukaryota</taxon>
        <taxon>Fungi</taxon>
        <taxon>Fungi incertae sedis</taxon>
        <taxon>Chytridiomycota</taxon>
        <taxon>Chytridiomycota incertae sedis</taxon>
        <taxon>Neocallimastigomycetes</taxon>
        <taxon>Neocallimastigales</taxon>
        <taxon>Neocallimastigaceae</taxon>
        <taxon>Neocallimastix</taxon>
    </lineage>
</organism>
<gene>
    <name evidence="1" type="ORF">LY90DRAFT_500731</name>
</gene>
<evidence type="ECO:0000313" key="2">
    <source>
        <dbReference type="Proteomes" id="UP000193920"/>
    </source>
</evidence>
<comment type="caution">
    <text evidence="1">The sequence shown here is derived from an EMBL/GenBank/DDBJ whole genome shotgun (WGS) entry which is preliminary data.</text>
</comment>
<accession>A0A1Y2F712</accession>
<reference evidence="1 2" key="1">
    <citation type="submission" date="2016-08" db="EMBL/GenBank/DDBJ databases">
        <title>A Parts List for Fungal Cellulosomes Revealed by Comparative Genomics.</title>
        <authorList>
            <consortium name="DOE Joint Genome Institute"/>
            <person name="Haitjema C.H."/>
            <person name="Gilmore S.P."/>
            <person name="Henske J.K."/>
            <person name="Solomon K.V."/>
            <person name="De Groot R."/>
            <person name="Kuo A."/>
            <person name="Mondo S.J."/>
            <person name="Salamov A.A."/>
            <person name="Labutti K."/>
            <person name="Zhao Z."/>
            <person name="Chiniquy J."/>
            <person name="Barry K."/>
            <person name="Brewer H.M."/>
            <person name="Purvine S.O."/>
            <person name="Wright A.T."/>
            <person name="Boxma B."/>
            <person name="Van Alen T."/>
            <person name="Hackstein J.H."/>
            <person name="Baker S.E."/>
            <person name="Grigoriev I.V."/>
            <person name="O'Malley M.A."/>
        </authorList>
    </citation>
    <scope>NUCLEOTIDE SEQUENCE [LARGE SCALE GENOMIC DNA]</scope>
    <source>
        <strain evidence="1 2">G1</strain>
    </source>
</reference>
<name>A0A1Y2F712_9FUNG</name>
<dbReference type="AlphaFoldDB" id="A0A1Y2F712"/>
<evidence type="ECO:0000313" key="1">
    <source>
        <dbReference type="EMBL" id="ORY79126.1"/>
    </source>
</evidence>
<protein>
    <submittedName>
        <fullName evidence="1">Uncharacterized protein</fullName>
    </submittedName>
</protein>
<dbReference type="Proteomes" id="UP000193920">
    <property type="component" value="Unassembled WGS sequence"/>
</dbReference>
<proteinExistence type="predicted"/>
<sequence>MDITIDELCTVDPNKCSPKSITTGIPINVAVDLDELNNHIQGTIYDIISVLRRLSYKEADNFFRNELFPIIKDIIEDLGINMFENKINEVEANNIVEIIYINLKNKDIIAELLNSNNDINISLSLFSENYIKKLYIYPKKW</sequence>